<dbReference type="GO" id="GO:0003677">
    <property type="term" value="F:DNA binding"/>
    <property type="evidence" value="ECO:0007669"/>
    <property type="project" value="UniProtKB-KW"/>
</dbReference>
<dbReference type="SMART" id="SM00345">
    <property type="entry name" value="HTH_GNTR"/>
    <property type="match status" value="1"/>
</dbReference>
<evidence type="ECO:0000256" key="3">
    <source>
        <dbReference type="ARBA" id="ARBA00023163"/>
    </source>
</evidence>
<protein>
    <submittedName>
        <fullName evidence="6">GntR family transcriptional regulator</fullName>
    </submittedName>
</protein>
<evidence type="ECO:0000256" key="4">
    <source>
        <dbReference type="SAM" id="MobiDB-lite"/>
    </source>
</evidence>
<dbReference type="Gene3D" id="1.20.120.530">
    <property type="entry name" value="GntR ligand-binding domain-like"/>
    <property type="match status" value="1"/>
</dbReference>
<accession>A0A8J3JS73</accession>
<keyword evidence="3" id="KW-0804">Transcription</keyword>
<dbReference type="InterPro" id="IPR036390">
    <property type="entry name" value="WH_DNA-bd_sf"/>
</dbReference>
<dbReference type="Gene3D" id="1.10.10.10">
    <property type="entry name" value="Winged helix-like DNA-binding domain superfamily/Winged helix DNA-binding domain"/>
    <property type="match status" value="1"/>
</dbReference>
<dbReference type="SUPFAM" id="SSF48008">
    <property type="entry name" value="GntR ligand-binding domain-like"/>
    <property type="match status" value="1"/>
</dbReference>
<dbReference type="RefSeq" id="WP_203756577.1">
    <property type="nucleotide sequence ID" value="NZ_BONF01000055.1"/>
</dbReference>
<dbReference type="InterPro" id="IPR036388">
    <property type="entry name" value="WH-like_DNA-bd_sf"/>
</dbReference>
<dbReference type="PRINTS" id="PR00035">
    <property type="entry name" value="HTHGNTR"/>
</dbReference>
<evidence type="ECO:0000259" key="5">
    <source>
        <dbReference type="PROSITE" id="PS50949"/>
    </source>
</evidence>
<keyword evidence="2" id="KW-0238">DNA-binding</keyword>
<dbReference type="GO" id="GO:0003700">
    <property type="term" value="F:DNA-binding transcription factor activity"/>
    <property type="evidence" value="ECO:0007669"/>
    <property type="project" value="InterPro"/>
</dbReference>
<dbReference type="AlphaFoldDB" id="A0A8J3JS73"/>
<feature type="domain" description="HTH gntR-type" evidence="5">
    <location>
        <begin position="28"/>
        <end position="96"/>
    </location>
</feature>
<feature type="region of interest" description="Disordered" evidence="4">
    <location>
        <begin position="240"/>
        <end position="269"/>
    </location>
</feature>
<keyword evidence="7" id="KW-1185">Reference proteome</keyword>
<evidence type="ECO:0000256" key="1">
    <source>
        <dbReference type="ARBA" id="ARBA00023015"/>
    </source>
</evidence>
<evidence type="ECO:0000256" key="2">
    <source>
        <dbReference type="ARBA" id="ARBA00023125"/>
    </source>
</evidence>
<reference evidence="6 7" key="1">
    <citation type="submission" date="2021-01" db="EMBL/GenBank/DDBJ databases">
        <title>Whole genome shotgun sequence of Catellatospora bangladeshensis NBRC 107357.</title>
        <authorList>
            <person name="Komaki H."/>
            <person name="Tamura T."/>
        </authorList>
    </citation>
    <scope>NUCLEOTIDE SEQUENCE [LARGE SCALE GENOMIC DNA]</scope>
    <source>
        <strain evidence="6 7">NBRC 107357</strain>
    </source>
</reference>
<dbReference type="Proteomes" id="UP000601223">
    <property type="component" value="Unassembled WGS sequence"/>
</dbReference>
<gene>
    <name evidence="6" type="ORF">Cba03nite_73060</name>
</gene>
<evidence type="ECO:0000313" key="6">
    <source>
        <dbReference type="EMBL" id="GIF85957.1"/>
    </source>
</evidence>
<name>A0A8J3JS73_9ACTN</name>
<dbReference type="InterPro" id="IPR011711">
    <property type="entry name" value="GntR_C"/>
</dbReference>
<dbReference type="PANTHER" id="PTHR43537:SF44">
    <property type="entry name" value="GNTR FAMILY REGULATORY PROTEIN"/>
    <property type="match status" value="1"/>
</dbReference>
<dbReference type="PANTHER" id="PTHR43537">
    <property type="entry name" value="TRANSCRIPTIONAL REGULATOR, GNTR FAMILY"/>
    <property type="match status" value="1"/>
</dbReference>
<dbReference type="Pfam" id="PF07729">
    <property type="entry name" value="FCD"/>
    <property type="match status" value="1"/>
</dbReference>
<proteinExistence type="predicted"/>
<sequence>MRRQVLADPFAIPHAPAAEAAPPRARGTKLGINVVQQIVSDIVRGVLTPGSTLPPEAELCDQFGVSRTVIRESVKVVQEKGLVRIEHGRGTQVTDPRQWNLLDDVVLTAIIAHDANLSFLDELVATRTALEADMAAAAATAYTGEDRLRISASLELMRSKIDNVAEFAAADAHFHDMVMAASRNRLGRAIVNSIHDKARGSMRYHGEYNEAVMRQTLDEHQAIHDAILARDATGAATAMRAHISGSWSRRRPRPDADAPGSGSRRQSAR</sequence>
<keyword evidence="1" id="KW-0805">Transcription regulation</keyword>
<dbReference type="InterPro" id="IPR000524">
    <property type="entry name" value="Tscrpt_reg_HTH_GntR"/>
</dbReference>
<dbReference type="SMART" id="SM00895">
    <property type="entry name" value="FCD"/>
    <property type="match status" value="1"/>
</dbReference>
<dbReference type="EMBL" id="BONF01000055">
    <property type="protein sequence ID" value="GIF85957.1"/>
    <property type="molecule type" value="Genomic_DNA"/>
</dbReference>
<dbReference type="SUPFAM" id="SSF46785">
    <property type="entry name" value="Winged helix' DNA-binding domain"/>
    <property type="match status" value="1"/>
</dbReference>
<dbReference type="PROSITE" id="PS50949">
    <property type="entry name" value="HTH_GNTR"/>
    <property type="match status" value="1"/>
</dbReference>
<comment type="caution">
    <text evidence="6">The sequence shown here is derived from an EMBL/GenBank/DDBJ whole genome shotgun (WGS) entry which is preliminary data.</text>
</comment>
<organism evidence="6 7">
    <name type="scientific">Catellatospora bangladeshensis</name>
    <dbReference type="NCBI Taxonomy" id="310355"/>
    <lineage>
        <taxon>Bacteria</taxon>
        <taxon>Bacillati</taxon>
        <taxon>Actinomycetota</taxon>
        <taxon>Actinomycetes</taxon>
        <taxon>Micromonosporales</taxon>
        <taxon>Micromonosporaceae</taxon>
        <taxon>Catellatospora</taxon>
    </lineage>
</organism>
<dbReference type="InterPro" id="IPR008920">
    <property type="entry name" value="TF_FadR/GntR_C"/>
</dbReference>
<dbReference type="Pfam" id="PF00392">
    <property type="entry name" value="GntR"/>
    <property type="match status" value="1"/>
</dbReference>
<dbReference type="CDD" id="cd07377">
    <property type="entry name" value="WHTH_GntR"/>
    <property type="match status" value="1"/>
</dbReference>
<evidence type="ECO:0000313" key="7">
    <source>
        <dbReference type="Proteomes" id="UP000601223"/>
    </source>
</evidence>